<feature type="domain" description="Retrotransposon Copia-like N-terminal" evidence="1">
    <location>
        <begin position="98"/>
        <end position="124"/>
    </location>
</feature>
<comment type="caution">
    <text evidence="2">The sequence shown here is derived from an EMBL/GenBank/DDBJ whole genome shotgun (WGS) entry which is preliminary data.</text>
</comment>
<accession>A0A5D3DI16</accession>
<gene>
    <name evidence="2" type="ORF">E5676_scaffold142G003690</name>
</gene>
<dbReference type="Proteomes" id="UP000321947">
    <property type="component" value="Unassembled WGS sequence"/>
</dbReference>
<reference evidence="2 3" key="1">
    <citation type="submission" date="2019-08" db="EMBL/GenBank/DDBJ databases">
        <title>Draft genome sequences of two oriental melons (Cucumis melo L. var makuwa).</title>
        <authorList>
            <person name="Kwon S.-Y."/>
        </authorList>
    </citation>
    <scope>NUCLEOTIDE SEQUENCE [LARGE SCALE GENOMIC DNA]</scope>
    <source>
        <strain evidence="3">cv. Chang Bougi</strain>
        <tissue evidence="2">Leaf</tissue>
    </source>
</reference>
<name>A0A5D3DI16_CUCMM</name>
<dbReference type="AlphaFoldDB" id="A0A5D3DI16"/>
<protein>
    <recommendedName>
        <fullName evidence="1">Retrotransposon Copia-like N-terminal domain-containing protein</fullName>
    </recommendedName>
</protein>
<evidence type="ECO:0000313" key="3">
    <source>
        <dbReference type="Proteomes" id="UP000321947"/>
    </source>
</evidence>
<proteinExistence type="predicted"/>
<dbReference type="EMBL" id="SSTD01004586">
    <property type="protein sequence ID" value="TYK23311.1"/>
    <property type="molecule type" value="Genomic_DNA"/>
</dbReference>
<evidence type="ECO:0000259" key="1">
    <source>
        <dbReference type="Pfam" id="PF14244"/>
    </source>
</evidence>
<sequence>MPSNLYALPPTGLSYHPDVKNPHIHSTFEVGETSSHSNPDVQAFWGIAQAIEAILGITSNTPVLMYYENPVTSFPILSSLYVTNTVAQSTAYHLSEDKLNDNNYFSWSQLVKMVLKGRHKFGFLVREIPYPPPGDPQERYTVGDSVVRPAEVEFEEEPRKLRVTTRAMAQCVLEERMEGTEKEVMGFKEMMLEIKKSMDWLG</sequence>
<organism evidence="2 3">
    <name type="scientific">Cucumis melo var. makuwa</name>
    <name type="common">Oriental melon</name>
    <dbReference type="NCBI Taxonomy" id="1194695"/>
    <lineage>
        <taxon>Eukaryota</taxon>
        <taxon>Viridiplantae</taxon>
        <taxon>Streptophyta</taxon>
        <taxon>Embryophyta</taxon>
        <taxon>Tracheophyta</taxon>
        <taxon>Spermatophyta</taxon>
        <taxon>Magnoliopsida</taxon>
        <taxon>eudicotyledons</taxon>
        <taxon>Gunneridae</taxon>
        <taxon>Pentapetalae</taxon>
        <taxon>rosids</taxon>
        <taxon>fabids</taxon>
        <taxon>Cucurbitales</taxon>
        <taxon>Cucurbitaceae</taxon>
        <taxon>Benincaseae</taxon>
        <taxon>Cucumis</taxon>
    </lineage>
</organism>
<evidence type="ECO:0000313" key="2">
    <source>
        <dbReference type="EMBL" id="TYK23311.1"/>
    </source>
</evidence>
<dbReference type="Pfam" id="PF14244">
    <property type="entry name" value="Retrotran_gag_3"/>
    <property type="match status" value="1"/>
</dbReference>
<dbReference type="InterPro" id="IPR029472">
    <property type="entry name" value="Copia-like_N"/>
</dbReference>